<dbReference type="RefSeq" id="WP_135548183.1">
    <property type="nucleotide sequence ID" value="NZ_SPQQ01000005.1"/>
</dbReference>
<evidence type="ECO:0000313" key="1">
    <source>
        <dbReference type="EMBL" id="TGE37219.1"/>
    </source>
</evidence>
<comment type="caution">
    <text evidence="1">The sequence shown here is derived from an EMBL/GenBank/DDBJ whole genome shotgun (WGS) entry which is preliminary data.</text>
</comment>
<reference evidence="1 2" key="1">
    <citation type="submission" date="2019-03" db="EMBL/GenBank/DDBJ databases">
        <title>Draft Genome Sequence of Desulfosporosinus fructosivorans Strain 63.6F, Isolated from Marine Sediment in the Baltic Sea.</title>
        <authorList>
            <person name="Hausmann B."/>
            <person name="Vandieken V."/>
            <person name="Pjevac P."/>
            <person name="Schreck K."/>
            <person name="Herbold C.W."/>
            <person name="Loy A."/>
        </authorList>
    </citation>
    <scope>NUCLEOTIDE SEQUENCE [LARGE SCALE GENOMIC DNA]</scope>
    <source>
        <strain evidence="1 2">63.6F</strain>
    </source>
</reference>
<sequence length="99" mass="10961">MNINNVKPFIINPFELKAISATEKLVIKDTLDDRSGTTEVSGSRKAFELILDSSHWQDLSPLTQLEGLSADECAQIHIAFSEAISSGLQSYDDTTGRRY</sequence>
<organism evidence="1 2">
    <name type="scientific">Desulfosporosinus fructosivorans</name>
    <dbReference type="NCBI Taxonomy" id="2018669"/>
    <lineage>
        <taxon>Bacteria</taxon>
        <taxon>Bacillati</taxon>
        <taxon>Bacillota</taxon>
        <taxon>Clostridia</taxon>
        <taxon>Eubacteriales</taxon>
        <taxon>Desulfitobacteriaceae</taxon>
        <taxon>Desulfosporosinus</taxon>
    </lineage>
</organism>
<gene>
    <name evidence="1" type="ORF">E4K67_15230</name>
</gene>
<evidence type="ECO:0000313" key="2">
    <source>
        <dbReference type="Proteomes" id="UP000298460"/>
    </source>
</evidence>
<dbReference type="Proteomes" id="UP000298460">
    <property type="component" value="Unassembled WGS sequence"/>
</dbReference>
<protein>
    <submittedName>
        <fullName evidence="1">Uncharacterized protein</fullName>
    </submittedName>
</protein>
<name>A0A4Z0R428_9FIRM</name>
<accession>A0A4Z0R428</accession>
<keyword evidence="2" id="KW-1185">Reference proteome</keyword>
<dbReference type="EMBL" id="SPQQ01000005">
    <property type="protein sequence ID" value="TGE37219.1"/>
    <property type="molecule type" value="Genomic_DNA"/>
</dbReference>
<dbReference type="AlphaFoldDB" id="A0A4Z0R428"/>
<proteinExistence type="predicted"/>